<feature type="compositionally biased region" description="Basic residues" evidence="1">
    <location>
        <begin position="49"/>
        <end position="65"/>
    </location>
</feature>
<feature type="compositionally biased region" description="Polar residues" evidence="1">
    <location>
        <begin position="303"/>
        <end position="323"/>
    </location>
</feature>
<evidence type="ECO:0000313" key="4">
    <source>
        <dbReference type="EMBL" id="KAK1396803.1"/>
    </source>
</evidence>
<feature type="region of interest" description="Disordered" evidence="1">
    <location>
        <begin position="292"/>
        <end position="339"/>
    </location>
</feature>
<keyword evidence="5" id="KW-1185">Reference proteome</keyword>
<feature type="compositionally biased region" description="Polar residues" evidence="1">
    <location>
        <begin position="204"/>
        <end position="214"/>
    </location>
</feature>
<dbReference type="InterPro" id="IPR056605">
    <property type="entry name" value="LTI65_LTI78_N"/>
</dbReference>
<dbReference type="EMBL" id="JAUIZM010000002">
    <property type="protein sequence ID" value="KAK1396803.1"/>
    <property type="molecule type" value="Genomic_DNA"/>
</dbReference>
<comment type="caution">
    <text evidence="4">The sequence shown here is derived from an EMBL/GenBank/DDBJ whole genome shotgun (WGS) entry which is preliminary data.</text>
</comment>
<evidence type="ECO:0000313" key="5">
    <source>
        <dbReference type="Proteomes" id="UP001237642"/>
    </source>
</evidence>
<reference evidence="4" key="1">
    <citation type="submission" date="2023-02" db="EMBL/GenBank/DDBJ databases">
        <title>Genome of toxic invasive species Heracleum sosnowskyi carries increased number of genes despite the absence of recent whole-genome duplications.</title>
        <authorList>
            <person name="Schelkunov M."/>
            <person name="Shtratnikova V."/>
            <person name="Makarenko M."/>
            <person name="Klepikova A."/>
            <person name="Omelchenko D."/>
            <person name="Novikova G."/>
            <person name="Obukhova E."/>
            <person name="Bogdanov V."/>
            <person name="Penin A."/>
            <person name="Logacheva M."/>
        </authorList>
    </citation>
    <scope>NUCLEOTIDE SEQUENCE</scope>
    <source>
        <strain evidence="4">Hsosn_3</strain>
        <tissue evidence="4">Leaf</tissue>
    </source>
</reference>
<feature type="compositionally biased region" description="Low complexity" evidence="1">
    <location>
        <begin position="215"/>
        <end position="230"/>
    </location>
</feature>
<dbReference type="AlphaFoldDB" id="A0AAD8J421"/>
<gene>
    <name evidence="4" type="ORF">POM88_006666</name>
</gene>
<feature type="domain" description="LTI65/LTI78 PGEED repeat" evidence="2">
    <location>
        <begin position="234"/>
        <end position="264"/>
    </location>
</feature>
<feature type="compositionally biased region" description="Low complexity" evidence="1">
    <location>
        <begin position="8"/>
        <end position="20"/>
    </location>
</feature>
<dbReference type="Proteomes" id="UP001237642">
    <property type="component" value="Unassembled WGS sequence"/>
</dbReference>
<proteinExistence type="predicted"/>
<dbReference type="PANTHER" id="PTHR33836:SF7">
    <property type="entry name" value="LOW-TEMPERATURE-INDUCED PROTEIN"/>
    <property type="match status" value="1"/>
</dbReference>
<evidence type="ECO:0000256" key="1">
    <source>
        <dbReference type="SAM" id="MobiDB-lite"/>
    </source>
</evidence>
<sequence length="483" mass="53142">MAQLVDASKSSSSFKTPPSTQAIPELLKADSSANQAPLNLDAGDPAPNRKSRVLNKFRDKAKKLKSTLSSRRIRQSNVDSEYESENKNETDNEEEADDKTVHSLEVNFDEDEIDEDPEYLGAPIYESVQAPEECKENVKQHPREITASTEKHIIGSCAKIAEAKDGQEPTSKTMTETVSEKLLPAYNAVSNATYAITSEISSLTVETPGSTDKTSNSSSGSRGQIQNSGIHMYDKGVSVKEYLMQKLEPGEDEKALSQFIKDAISPKGSEQVGMVEKMKEAVTSYLQQSSDSAIKAAEPSGETEISTDQKSSSNKPFTASKSFSTKHDPSNKASTQNATAAATKSYSLSECSSDANKMKSKSCNATSNLKLSSFIPISTNSEEGTKAENQARNKSIMYDRTLLIFFTEYKLFIVSLPLPRGGFHSVNRLLQLHAANLKKAQLVFGVWNKLHDISIIMKINDLQMPDFHCWSFANDRKNRLTKD</sequence>
<dbReference type="InterPro" id="IPR057059">
    <property type="entry name" value="LTI65/LTI78_PGEED"/>
</dbReference>
<dbReference type="PANTHER" id="PTHR33836">
    <property type="entry name" value="LOW-TEMPERATURE-INDUCED 65 KDA PROTEIN-RELATED"/>
    <property type="match status" value="1"/>
</dbReference>
<organism evidence="4 5">
    <name type="scientific">Heracleum sosnowskyi</name>
    <dbReference type="NCBI Taxonomy" id="360622"/>
    <lineage>
        <taxon>Eukaryota</taxon>
        <taxon>Viridiplantae</taxon>
        <taxon>Streptophyta</taxon>
        <taxon>Embryophyta</taxon>
        <taxon>Tracheophyta</taxon>
        <taxon>Spermatophyta</taxon>
        <taxon>Magnoliopsida</taxon>
        <taxon>eudicotyledons</taxon>
        <taxon>Gunneridae</taxon>
        <taxon>Pentapetalae</taxon>
        <taxon>asterids</taxon>
        <taxon>campanulids</taxon>
        <taxon>Apiales</taxon>
        <taxon>Apiaceae</taxon>
        <taxon>Apioideae</taxon>
        <taxon>apioid superclade</taxon>
        <taxon>Tordylieae</taxon>
        <taxon>Tordyliinae</taxon>
        <taxon>Heracleum</taxon>
    </lineage>
</organism>
<dbReference type="InterPro" id="IPR037491">
    <property type="entry name" value="LTI78/LTI65"/>
</dbReference>
<evidence type="ECO:0000259" key="2">
    <source>
        <dbReference type="Pfam" id="PF23399"/>
    </source>
</evidence>
<feature type="region of interest" description="Disordered" evidence="1">
    <location>
        <begin position="204"/>
        <end position="231"/>
    </location>
</feature>
<feature type="compositionally biased region" description="Polar residues" evidence="1">
    <location>
        <begin position="66"/>
        <end position="79"/>
    </location>
</feature>
<dbReference type="Pfam" id="PF23403">
    <property type="entry name" value="LTI65_LTI78_N"/>
    <property type="match status" value="1"/>
</dbReference>
<evidence type="ECO:0000259" key="3">
    <source>
        <dbReference type="Pfam" id="PF23403"/>
    </source>
</evidence>
<dbReference type="Pfam" id="PF23399">
    <property type="entry name" value="LTI65_PGEED"/>
    <property type="match status" value="1"/>
</dbReference>
<feature type="region of interest" description="Disordered" evidence="1">
    <location>
        <begin position="1"/>
        <end position="101"/>
    </location>
</feature>
<accession>A0AAD8J421</accession>
<reference evidence="4" key="2">
    <citation type="submission" date="2023-05" db="EMBL/GenBank/DDBJ databases">
        <authorList>
            <person name="Schelkunov M.I."/>
        </authorList>
    </citation>
    <scope>NUCLEOTIDE SEQUENCE</scope>
    <source>
        <strain evidence="4">Hsosn_3</strain>
        <tissue evidence="4">Leaf</tissue>
    </source>
</reference>
<name>A0AAD8J421_9APIA</name>
<dbReference type="GO" id="GO:0009737">
    <property type="term" value="P:response to abscisic acid"/>
    <property type="evidence" value="ECO:0007669"/>
    <property type="project" value="InterPro"/>
</dbReference>
<feature type="domain" description="LTI65/LTI78 N-terminal" evidence="3">
    <location>
        <begin position="49"/>
        <end position="129"/>
    </location>
</feature>
<protein>
    <submittedName>
        <fullName evidence="4">Uncharacterized protein</fullName>
    </submittedName>
</protein>